<keyword evidence="3" id="KW-0967">Endosome</keyword>
<protein>
    <submittedName>
        <fullName evidence="6">Ragulator complex protein LAMTOR3</fullName>
    </submittedName>
</protein>
<dbReference type="PANTHER" id="PTHR13378">
    <property type="entry name" value="REGULATOR COMPLEX PROTEIN LAMTOR3"/>
    <property type="match status" value="1"/>
</dbReference>
<evidence type="ECO:0000256" key="4">
    <source>
        <dbReference type="ARBA" id="ARBA00023136"/>
    </source>
</evidence>
<evidence type="ECO:0000256" key="5">
    <source>
        <dbReference type="ARBA" id="ARBA00045571"/>
    </source>
</evidence>
<comment type="similarity">
    <text evidence="2">Belongs to the LAMTOR3 family.</text>
</comment>
<dbReference type="InterPro" id="IPR015019">
    <property type="entry name" value="LAMTOR3"/>
</dbReference>
<keyword evidence="4" id="KW-0472">Membrane</keyword>
<gene>
    <name evidence="6" type="primary">LAMTOR3</name>
    <name evidence="6" type="ORF">N1851_000180</name>
</gene>
<dbReference type="EMBL" id="JAOPHQ010000004">
    <property type="protein sequence ID" value="KAK0156511.1"/>
    <property type="molecule type" value="Genomic_DNA"/>
</dbReference>
<dbReference type="Gene3D" id="3.30.450.30">
    <property type="entry name" value="Dynein light chain 2a, cytoplasmic"/>
    <property type="match status" value="1"/>
</dbReference>
<dbReference type="GO" id="GO:0071986">
    <property type="term" value="C:Ragulator complex"/>
    <property type="evidence" value="ECO:0007669"/>
    <property type="project" value="TreeGrafter"/>
</dbReference>
<dbReference type="Pfam" id="PF08923">
    <property type="entry name" value="MAPKK1_Int"/>
    <property type="match status" value="1"/>
</dbReference>
<comment type="function">
    <text evidence="5">As part of the Ragulator complex it is involved in amino acid sensing and activation of mTORC1, a signaling complex promoting cell growth in response to growth factors, energy levels, and amino acids. Activated by amino acids through a mechanism involving the lysosomal V-ATPase, the Ragulator plays a dual role for the small GTPases Rag (RagA/RRAGA, RagB/RRAGB, RagC/RRAGC and/or RagD/RRAGD): it (1) acts as a guanine nucleotide exchange factor (GEF), activating the small GTPases Rag and (2) mediates recruitment of Rag GTPases to the lysosome membrane. Activated Ragulator and Rag GTPases function as a scaffold recruiting mTORC1 to lysosomes where it is in turn activated.</text>
</comment>
<comment type="subcellular location">
    <subcellularLocation>
        <location evidence="1">Late endosome membrane</location>
        <topology evidence="1">Peripheral membrane protein</topology>
        <orientation evidence="1">Cytoplasmic side</orientation>
    </subcellularLocation>
</comment>
<dbReference type="SUPFAM" id="SSF103196">
    <property type="entry name" value="Roadblock/LC7 domain"/>
    <property type="match status" value="1"/>
</dbReference>
<dbReference type="GO" id="GO:0071230">
    <property type="term" value="P:cellular response to amino acid stimulus"/>
    <property type="evidence" value="ECO:0007669"/>
    <property type="project" value="TreeGrafter"/>
</dbReference>
<sequence length="227" mass="24934">MFTTEPSTNFVVFVYSVEGLHAIVVTDRDGVPVIKVANENAPEYAQRPGFLSTFALATDQGSKLGLSKNKSIICYYNTYQIVQFNRLPLVISFIASSSANTGLIISLEKELVPLIEELRQVVELSTLNSYSQTQSIATLAQVSGVPLTRTPPVTLEVYPPPPPGRRPRGLPRTHWRGSISQLAWEHLGVPQGELEEVAGAGRPGLPYVSYCPLTHVKLYRLLVFLIG</sequence>
<organism evidence="6 7">
    <name type="scientific">Merluccius polli</name>
    <name type="common">Benguela hake</name>
    <name type="synonym">Merluccius cadenati</name>
    <dbReference type="NCBI Taxonomy" id="89951"/>
    <lineage>
        <taxon>Eukaryota</taxon>
        <taxon>Metazoa</taxon>
        <taxon>Chordata</taxon>
        <taxon>Craniata</taxon>
        <taxon>Vertebrata</taxon>
        <taxon>Euteleostomi</taxon>
        <taxon>Actinopterygii</taxon>
        <taxon>Neopterygii</taxon>
        <taxon>Teleostei</taxon>
        <taxon>Neoteleostei</taxon>
        <taxon>Acanthomorphata</taxon>
        <taxon>Zeiogadaria</taxon>
        <taxon>Gadariae</taxon>
        <taxon>Gadiformes</taxon>
        <taxon>Gadoidei</taxon>
        <taxon>Merlucciidae</taxon>
        <taxon>Merluccius</taxon>
    </lineage>
</organism>
<dbReference type="AlphaFoldDB" id="A0AA47P9Z1"/>
<dbReference type="FunFam" id="3.30.450.30:FF:000003">
    <property type="entry name" value="ragulator complex protein LAMTOR3 homolog"/>
    <property type="match status" value="1"/>
</dbReference>
<keyword evidence="7" id="KW-1185">Reference proteome</keyword>
<dbReference type="Proteomes" id="UP001174136">
    <property type="component" value="Unassembled WGS sequence"/>
</dbReference>
<dbReference type="PANTHER" id="PTHR13378:SF1">
    <property type="entry name" value="RAGULATOR COMPLEX PROTEIN LAMTOR3"/>
    <property type="match status" value="1"/>
</dbReference>
<dbReference type="GO" id="GO:0032008">
    <property type="term" value="P:positive regulation of TOR signaling"/>
    <property type="evidence" value="ECO:0007669"/>
    <property type="project" value="TreeGrafter"/>
</dbReference>
<reference evidence="6" key="1">
    <citation type="journal article" date="2023" name="Front. Mar. Sci.">
        <title>A new Merluccius polli reference genome to investigate the effects of global change in West African waters.</title>
        <authorList>
            <person name="Mateo J.L."/>
            <person name="Blanco-Fernandez C."/>
            <person name="Garcia-Vazquez E."/>
            <person name="Machado-Schiaffino G."/>
        </authorList>
    </citation>
    <scope>NUCLEOTIDE SEQUENCE</scope>
    <source>
        <strain evidence="6">C29</strain>
        <tissue evidence="6">Fin</tissue>
    </source>
</reference>
<name>A0AA47P9Z1_MERPO</name>
<evidence type="ECO:0000256" key="2">
    <source>
        <dbReference type="ARBA" id="ARBA00005356"/>
    </source>
</evidence>
<evidence type="ECO:0000256" key="1">
    <source>
        <dbReference type="ARBA" id="ARBA00004492"/>
    </source>
</evidence>
<proteinExistence type="inferred from homology"/>
<evidence type="ECO:0000313" key="7">
    <source>
        <dbReference type="Proteomes" id="UP001174136"/>
    </source>
</evidence>
<dbReference type="GO" id="GO:0031902">
    <property type="term" value="C:late endosome membrane"/>
    <property type="evidence" value="ECO:0007669"/>
    <property type="project" value="UniProtKB-SubCell"/>
</dbReference>
<evidence type="ECO:0000256" key="3">
    <source>
        <dbReference type="ARBA" id="ARBA00022753"/>
    </source>
</evidence>
<accession>A0AA47P9Z1</accession>
<dbReference type="SMART" id="SM01278">
    <property type="entry name" value="MAPKK1_Int"/>
    <property type="match status" value="1"/>
</dbReference>
<evidence type="ECO:0000313" key="6">
    <source>
        <dbReference type="EMBL" id="KAK0156511.1"/>
    </source>
</evidence>
<comment type="caution">
    <text evidence="6">The sequence shown here is derived from an EMBL/GenBank/DDBJ whole genome shotgun (WGS) entry which is preliminary data.</text>
</comment>